<feature type="domain" description="VTT" evidence="7">
    <location>
        <begin position="64"/>
        <end position="169"/>
    </location>
</feature>
<comment type="similarity">
    <text evidence="6">Belongs to the TVP38/TMEM64 family.</text>
</comment>
<sequence length="214" mass="23757">MLIVLIILLFLGLNTDLLQNVISGNIQVFTSKIGGEGNIAYTLMITLIIMLIHNALPVIPLFLVVLINNSLLGSQFGLAWSVLTSTLCAVIVFLSARYALQDLIVKKVSKTFFSKVERNGFWYVLGTRLFPLAPTSMLNVVSGISNVRLSHFTFATAIVNLIFITLYFLLQEGLVSQGINKFEIGIVLFSGALLYYFIRKITSRIKISKIHLAK</sequence>
<keyword evidence="3 6" id="KW-0812">Transmembrane</keyword>
<feature type="transmembrane region" description="Helical" evidence="6">
    <location>
        <begin position="78"/>
        <end position="100"/>
    </location>
</feature>
<dbReference type="Proteomes" id="UP000242682">
    <property type="component" value="Unassembled WGS sequence"/>
</dbReference>
<feature type="transmembrane region" description="Helical" evidence="6">
    <location>
        <begin position="182"/>
        <end position="198"/>
    </location>
</feature>
<evidence type="ECO:0000256" key="2">
    <source>
        <dbReference type="ARBA" id="ARBA00022475"/>
    </source>
</evidence>
<feature type="transmembrane region" description="Helical" evidence="6">
    <location>
        <begin position="120"/>
        <end position="140"/>
    </location>
</feature>
<keyword evidence="4 6" id="KW-1133">Transmembrane helix</keyword>
<feature type="transmembrane region" description="Helical" evidence="6">
    <location>
        <begin position="152"/>
        <end position="170"/>
    </location>
</feature>
<evidence type="ECO:0000256" key="1">
    <source>
        <dbReference type="ARBA" id="ARBA00004651"/>
    </source>
</evidence>
<keyword evidence="9" id="KW-1185">Reference proteome</keyword>
<evidence type="ECO:0000256" key="3">
    <source>
        <dbReference type="ARBA" id="ARBA00022692"/>
    </source>
</evidence>
<evidence type="ECO:0000256" key="4">
    <source>
        <dbReference type="ARBA" id="ARBA00022989"/>
    </source>
</evidence>
<dbReference type="PANTHER" id="PTHR12677">
    <property type="entry name" value="GOLGI APPARATUS MEMBRANE PROTEIN TVP38-RELATED"/>
    <property type="match status" value="1"/>
</dbReference>
<comment type="caution">
    <text evidence="8">The sequence shown here is derived from an EMBL/GenBank/DDBJ whole genome shotgun (WGS) entry which is preliminary data.</text>
</comment>
<keyword evidence="5 6" id="KW-0472">Membrane</keyword>
<dbReference type="Pfam" id="PF09335">
    <property type="entry name" value="VTT_dom"/>
    <property type="match status" value="1"/>
</dbReference>
<reference evidence="8 9" key="1">
    <citation type="submission" date="2018-03" db="EMBL/GenBank/DDBJ databases">
        <title>Genomic Encyclopedia of Type Strains, Phase III (KMG-III): the genomes of soil and plant-associated and newly described type strains.</title>
        <authorList>
            <person name="Whitman W."/>
        </authorList>
    </citation>
    <scope>NUCLEOTIDE SEQUENCE [LARGE SCALE GENOMIC DNA]</scope>
    <source>
        <strain evidence="8 9">CGMCC 1.12259</strain>
    </source>
</reference>
<evidence type="ECO:0000256" key="5">
    <source>
        <dbReference type="ARBA" id="ARBA00023136"/>
    </source>
</evidence>
<feature type="transmembrane region" description="Helical" evidence="6">
    <location>
        <begin position="39"/>
        <end position="66"/>
    </location>
</feature>
<dbReference type="GO" id="GO:0005886">
    <property type="term" value="C:plasma membrane"/>
    <property type="evidence" value="ECO:0007669"/>
    <property type="project" value="UniProtKB-SubCell"/>
</dbReference>
<gene>
    <name evidence="8" type="ORF">B0H99_10347</name>
</gene>
<keyword evidence="2 6" id="KW-1003">Cell membrane</keyword>
<evidence type="ECO:0000313" key="9">
    <source>
        <dbReference type="Proteomes" id="UP000242682"/>
    </source>
</evidence>
<comment type="subcellular location">
    <subcellularLocation>
        <location evidence="1 6">Cell membrane</location>
        <topology evidence="1 6">Multi-pass membrane protein</topology>
    </subcellularLocation>
</comment>
<dbReference type="RefSeq" id="WP_181313565.1">
    <property type="nucleotide sequence ID" value="NZ_PYAT01000003.1"/>
</dbReference>
<dbReference type="EMBL" id="PYAT01000003">
    <property type="protein sequence ID" value="PSL40915.1"/>
    <property type="molecule type" value="Genomic_DNA"/>
</dbReference>
<evidence type="ECO:0000313" key="8">
    <source>
        <dbReference type="EMBL" id="PSL40915.1"/>
    </source>
</evidence>
<name>A0A2P8H3W7_9BACL</name>
<dbReference type="InterPro" id="IPR015414">
    <property type="entry name" value="TMEM64"/>
</dbReference>
<dbReference type="PANTHER" id="PTHR12677:SF59">
    <property type="entry name" value="GOLGI APPARATUS MEMBRANE PROTEIN TVP38-RELATED"/>
    <property type="match status" value="1"/>
</dbReference>
<proteinExistence type="inferred from homology"/>
<protein>
    <recommendedName>
        <fullName evidence="6">TVP38/TMEM64 family membrane protein</fullName>
    </recommendedName>
</protein>
<evidence type="ECO:0000256" key="6">
    <source>
        <dbReference type="RuleBase" id="RU366058"/>
    </source>
</evidence>
<accession>A0A2P8H3W7</accession>
<dbReference type="InterPro" id="IPR032816">
    <property type="entry name" value="VTT_dom"/>
</dbReference>
<organism evidence="8 9">
    <name type="scientific">Planomicrobium soli</name>
    <dbReference type="NCBI Taxonomy" id="1176648"/>
    <lineage>
        <taxon>Bacteria</taxon>
        <taxon>Bacillati</taxon>
        <taxon>Bacillota</taxon>
        <taxon>Bacilli</taxon>
        <taxon>Bacillales</taxon>
        <taxon>Caryophanaceae</taxon>
        <taxon>Planomicrobium</taxon>
    </lineage>
</organism>
<dbReference type="AlphaFoldDB" id="A0A2P8H3W7"/>
<evidence type="ECO:0000259" key="7">
    <source>
        <dbReference type="Pfam" id="PF09335"/>
    </source>
</evidence>